<evidence type="ECO:0000313" key="2">
    <source>
        <dbReference type="EMBL" id="VBB44935.1"/>
    </source>
</evidence>
<organism evidence="2">
    <name type="scientific">Uncultured Desulfatiglans sp</name>
    <dbReference type="NCBI Taxonomy" id="1748965"/>
    <lineage>
        <taxon>Bacteria</taxon>
        <taxon>Pseudomonadati</taxon>
        <taxon>Thermodesulfobacteriota</taxon>
        <taxon>Desulfobacteria</taxon>
        <taxon>Desulfatiglandales</taxon>
        <taxon>Desulfatiglandaceae</taxon>
        <taxon>Desulfatiglans</taxon>
        <taxon>environmental samples</taxon>
    </lineage>
</organism>
<sequence>MIISLGGCGVPQPPERLISYRARQGYPDFPVDGDSKPKDLFVSTSPFSPKSKEADMRGGKRNQGKRD</sequence>
<reference evidence="2" key="1">
    <citation type="submission" date="2018-07" db="EMBL/GenBank/DDBJ databases">
        <authorList>
            <consortium name="Genoscope - CEA"/>
            <person name="William W."/>
        </authorList>
    </citation>
    <scope>NUCLEOTIDE SEQUENCE</scope>
    <source>
        <strain evidence="2">IK1</strain>
    </source>
</reference>
<feature type="compositionally biased region" description="Basic and acidic residues" evidence="1">
    <location>
        <begin position="50"/>
        <end position="67"/>
    </location>
</feature>
<accession>A0A653AAB2</accession>
<dbReference type="EMBL" id="UPXX01000029">
    <property type="protein sequence ID" value="VBB44935.1"/>
    <property type="molecule type" value="Genomic_DNA"/>
</dbReference>
<protein>
    <submittedName>
        <fullName evidence="2">Uncharacterized protein</fullName>
    </submittedName>
</protein>
<feature type="region of interest" description="Disordered" evidence="1">
    <location>
        <begin position="25"/>
        <end position="67"/>
    </location>
</feature>
<dbReference type="AlphaFoldDB" id="A0A653AAB2"/>
<proteinExistence type="predicted"/>
<gene>
    <name evidence="2" type="ORF">TRIP_B350106</name>
</gene>
<evidence type="ECO:0000256" key="1">
    <source>
        <dbReference type="SAM" id="MobiDB-lite"/>
    </source>
</evidence>
<name>A0A653AAB2_UNCDX</name>